<dbReference type="EMBL" id="JACHGT010000011">
    <property type="protein sequence ID" value="MBB6037143.1"/>
    <property type="molecule type" value="Genomic_DNA"/>
</dbReference>
<evidence type="ECO:0000313" key="4">
    <source>
        <dbReference type="Proteomes" id="UP000548476"/>
    </source>
</evidence>
<evidence type="ECO:0000256" key="1">
    <source>
        <dbReference type="SAM" id="MobiDB-lite"/>
    </source>
</evidence>
<evidence type="ECO:0000313" key="3">
    <source>
        <dbReference type="EMBL" id="MBB6037143.1"/>
    </source>
</evidence>
<evidence type="ECO:0000256" key="2">
    <source>
        <dbReference type="SAM" id="Phobius"/>
    </source>
</evidence>
<dbReference type="Proteomes" id="UP000548476">
    <property type="component" value="Unassembled WGS sequence"/>
</dbReference>
<gene>
    <name evidence="3" type="ORF">HNR73_005016</name>
</gene>
<name>A0A841FQN5_9ACTN</name>
<dbReference type="RefSeq" id="WP_184789963.1">
    <property type="nucleotide sequence ID" value="NZ_BONT01000106.1"/>
</dbReference>
<reference evidence="3 4" key="1">
    <citation type="submission" date="2020-08" db="EMBL/GenBank/DDBJ databases">
        <title>Genomic Encyclopedia of Type Strains, Phase IV (KMG-IV): sequencing the most valuable type-strain genomes for metagenomic binning, comparative biology and taxonomic classification.</title>
        <authorList>
            <person name="Goeker M."/>
        </authorList>
    </citation>
    <scope>NUCLEOTIDE SEQUENCE [LARGE SCALE GENOMIC DNA]</scope>
    <source>
        <strain evidence="3 4">YIM 65646</strain>
    </source>
</reference>
<protein>
    <submittedName>
        <fullName evidence="3">Uncharacterized protein</fullName>
    </submittedName>
</protein>
<sequence length="442" mass="47075">MREEEVRGLLARTLDVPPVPASGTDDIISAGRRRVRNRNGLLGGGSALAVVTAAAVGIAILGPGGGGGAVPNDGAGPSAVGYWTPSGEPDPRSDYTDSMSEAVGEGLPQVELESQGDSGFFNFEWNEDMTAITAQERLKIEGDDALWLNVTVQEPRLDGDVDARLKDLAGCAEDCALSDLDAGRRLLTREDQTQPDDFGPRTRYQALIARPDGTVATTALWVDDNTPGTIALTMDELVTVARAIPDTDEAPIGGPAPEDTDESKDPGDGVPDPDGPADADGTLLAAVENAVATFTDAELTKVPYDNWGYEFVWGSAIGSKEFRGLLTFPDGSRFELTVEIEAFRTSLPAEDRAQLESRGKCGAGDSDCDYYDLQPDNLVLTKVQPTSGEQVLYRVWTTRSDDSYVGIFIEPFEDEDALTPPVALDTMVAMAGEIPLTDLPMD</sequence>
<proteinExistence type="predicted"/>
<keyword evidence="2" id="KW-0472">Membrane</keyword>
<dbReference type="AlphaFoldDB" id="A0A841FQN5"/>
<keyword evidence="2" id="KW-0812">Transmembrane</keyword>
<accession>A0A841FQN5</accession>
<organism evidence="3 4">
    <name type="scientific">Phytomonospora endophytica</name>
    <dbReference type="NCBI Taxonomy" id="714109"/>
    <lineage>
        <taxon>Bacteria</taxon>
        <taxon>Bacillati</taxon>
        <taxon>Actinomycetota</taxon>
        <taxon>Actinomycetes</taxon>
        <taxon>Micromonosporales</taxon>
        <taxon>Micromonosporaceae</taxon>
        <taxon>Phytomonospora</taxon>
    </lineage>
</organism>
<feature type="compositionally biased region" description="Low complexity" evidence="1">
    <location>
        <begin position="268"/>
        <end position="280"/>
    </location>
</feature>
<comment type="caution">
    <text evidence="3">The sequence shown here is derived from an EMBL/GenBank/DDBJ whole genome shotgun (WGS) entry which is preliminary data.</text>
</comment>
<keyword evidence="4" id="KW-1185">Reference proteome</keyword>
<feature type="transmembrane region" description="Helical" evidence="2">
    <location>
        <begin position="41"/>
        <end position="62"/>
    </location>
</feature>
<feature type="region of interest" description="Disordered" evidence="1">
    <location>
        <begin position="246"/>
        <end position="280"/>
    </location>
</feature>
<keyword evidence="2" id="KW-1133">Transmembrane helix</keyword>